<keyword evidence="8" id="KW-1185">Reference proteome</keyword>
<feature type="transmembrane region" description="Helical" evidence="6">
    <location>
        <begin position="371"/>
        <end position="396"/>
    </location>
</feature>
<dbReference type="PANTHER" id="PTHR42770">
    <property type="entry name" value="AMINO ACID TRANSPORTER-RELATED"/>
    <property type="match status" value="1"/>
</dbReference>
<sequence>MSDAPSPPAKVRRSRSLGVPDIVFFIVAASAPLTVAAGGISTSYAVTGIEGIPLSFLVLAAVLIVFTIGYAAMSRHIANSGAFYAYIAHGIGRRAGVGASFVALVSYNAMQVGIYGMFGAASAQLCRTYFGLEVPWWAGVLAAVVVVGVLGVLRVDLNAKVLAVLLVLETIAVVVFDVAGIADPGRGGVTLSGFAPSNLFVAGVGAVLCFGVASFVGFESAAIYGEECRDPKRTVARATYVAVSVIGVFYAVSAWAIAQAAGRDKIVAQAREQGPNLLFTLGEARLGRIFTDVATVLFVTSLFAALLSFHNAVARYLFALGREGVLPRGLSATTRAGAPRAGSLTQTVLAVVVLAVFAVTGRDPVLELFTWLTNVGATGVILLMALTSFAVVGYFRRDARGHSVLQRLLAPGLAGLALGGLFVLVLVNFDVMLGTSPGSPLRWILPGLILVAGLAGVGWGARLRSARPEVFAVIGRGETVGEEPVS</sequence>
<dbReference type="EMBL" id="JBHUKU010000020">
    <property type="protein sequence ID" value="MFD2462798.1"/>
    <property type="molecule type" value="Genomic_DNA"/>
</dbReference>
<dbReference type="PIRSF" id="PIRSF006060">
    <property type="entry name" value="AA_transporter"/>
    <property type="match status" value="1"/>
</dbReference>
<keyword evidence="5 6" id="KW-0472">Membrane</keyword>
<reference evidence="8" key="1">
    <citation type="journal article" date="2019" name="Int. J. Syst. Evol. Microbiol.">
        <title>The Global Catalogue of Microorganisms (GCM) 10K type strain sequencing project: providing services to taxonomists for standard genome sequencing and annotation.</title>
        <authorList>
            <consortium name="The Broad Institute Genomics Platform"/>
            <consortium name="The Broad Institute Genome Sequencing Center for Infectious Disease"/>
            <person name="Wu L."/>
            <person name="Ma J."/>
        </authorList>
    </citation>
    <scope>NUCLEOTIDE SEQUENCE [LARGE SCALE GENOMIC DNA]</scope>
    <source>
        <strain evidence="8">CGMCC 4.7643</strain>
    </source>
</reference>
<keyword evidence="3 6" id="KW-0812">Transmembrane</keyword>
<name>A0ABW5GPI5_9PSEU</name>
<feature type="transmembrane region" description="Helical" evidence="6">
    <location>
        <begin position="341"/>
        <end position="359"/>
    </location>
</feature>
<evidence type="ECO:0000256" key="4">
    <source>
        <dbReference type="ARBA" id="ARBA00022989"/>
    </source>
</evidence>
<evidence type="ECO:0000313" key="7">
    <source>
        <dbReference type="EMBL" id="MFD2462798.1"/>
    </source>
</evidence>
<dbReference type="PANTHER" id="PTHR42770:SF16">
    <property type="entry name" value="AMINO ACID PERMEASE"/>
    <property type="match status" value="1"/>
</dbReference>
<evidence type="ECO:0000256" key="6">
    <source>
        <dbReference type="SAM" id="Phobius"/>
    </source>
</evidence>
<feature type="transmembrane region" description="Helical" evidence="6">
    <location>
        <begin position="52"/>
        <end position="73"/>
    </location>
</feature>
<keyword evidence="2" id="KW-1003">Cell membrane</keyword>
<keyword evidence="4 6" id="KW-1133">Transmembrane helix</keyword>
<feature type="transmembrane region" description="Helical" evidence="6">
    <location>
        <begin position="441"/>
        <end position="461"/>
    </location>
</feature>
<dbReference type="Pfam" id="PF13520">
    <property type="entry name" value="AA_permease_2"/>
    <property type="match status" value="1"/>
</dbReference>
<accession>A0ABW5GPI5</accession>
<feature type="transmembrane region" description="Helical" evidence="6">
    <location>
        <begin position="22"/>
        <end position="46"/>
    </location>
</feature>
<feature type="transmembrane region" description="Helical" evidence="6">
    <location>
        <begin position="94"/>
        <end position="114"/>
    </location>
</feature>
<evidence type="ECO:0000256" key="2">
    <source>
        <dbReference type="ARBA" id="ARBA00022475"/>
    </source>
</evidence>
<feature type="transmembrane region" description="Helical" evidence="6">
    <location>
        <begin position="162"/>
        <end position="182"/>
    </location>
</feature>
<feature type="transmembrane region" description="Helical" evidence="6">
    <location>
        <begin position="296"/>
        <end position="320"/>
    </location>
</feature>
<dbReference type="RefSeq" id="WP_345393291.1">
    <property type="nucleotide sequence ID" value="NZ_BAABHG010000005.1"/>
</dbReference>
<proteinExistence type="predicted"/>
<evidence type="ECO:0000313" key="8">
    <source>
        <dbReference type="Proteomes" id="UP001597419"/>
    </source>
</evidence>
<protein>
    <submittedName>
        <fullName evidence="7">APC family permease</fullName>
    </submittedName>
</protein>
<feature type="transmembrane region" description="Helical" evidence="6">
    <location>
        <begin position="408"/>
        <end position="429"/>
    </location>
</feature>
<organism evidence="7 8">
    <name type="scientific">Amycolatopsis samaneae</name>
    <dbReference type="NCBI Taxonomy" id="664691"/>
    <lineage>
        <taxon>Bacteria</taxon>
        <taxon>Bacillati</taxon>
        <taxon>Actinomycetota</taxon>
        <taxon>Actinomycetes</taxon>
        <taxon>Pseudonocardiales</taxon>
        <taxon>Pseudonocardiaceae</taxon>
        <taxon>Amycolatopsis</taxon>
    </lineage>
</organism>
<dbReference type="Proteomes" id="UP001597419">
    <property type="component" value="Unassembled WGS sequence"/>
</dbReference>
<dbReference type="Gene3D" id="1.20.1740.10">
    <property type="entry name" value="Amino acid/polyamine transporter I"/>
    <property type="match status" value="1"/>
</dbReference>
<feature type="transmembrane region" description="Helical" evidence="6">
    <location>
        <begin position="238"/>
        <end position="258"/>
    </location>
</feature>
<comment type="caution">
    <text evidence="7">The sequence shown here is derived from an EMBL/GenBank/DDBJ whole genome shotgun (WGS) entry which is preliminary data.</text>
</comment>
<feature type="transmembrane region" description="Helical" evidence="6">
    <location>
        <begin position="134"/>
        <end position="155"/>
    </location>
</feature>
<gene>
    <name evidence="7" type="ORF">ACFSYJ_29595</name>
</gene>
<dbReference type="InterPro" id="IPR002293">
    <property type="entry name" value="AA/rel_permease1"/>
</dbReference>
<evidence type="ECO:0000256" key="3">
    <source>
        <dbReference type="ARBA" id="ARBA00022692"/>
    </source>
</evidence>
<dbReference type="InterPro" id="IPR050367">
    <property type="entry name" value="APC_superfamily"/>
</dbReference>
<feature type="transmembrane region" description="Helical" evidence="6">
    <location>
        <begin position="194"/>
        <end position="218"/>
    </location>
</feature>
<evidence type="ECO:0000256" key="5">
    <source>
        <dbReference type="ARBA" id="ARBA00023136"/>
    </source>
</evidence>
<evidence type="ECO:0000256" key="1">
    <source>
        <dbReference type="ARBA" id="ARBA00004651"/>
    </source>
</evidence>
<comment type="subcellular location">
    <subcellularLocation>
        <location evidence="1">Cell membrane</location>
        <topology evidence="1">Multi-pass membrane protein</topology>
    </subcellularLocation>
</comment>